<organism evidence="1 2">
    <name type="scientific">Microbulbifer aestuariivivens</name>
    <dbReference type="NCBI Taxonomy" id="1908308"/>
    <lineage>
        <taxon>Bacteria</taxon>
        <taxon>Pseudomonadati</taxon>
        <taxon>Pseudomonadota</taxon>
        <taxon>Gammaproteobacteria</taxon>
        <taxon>Cellvibrionales</taxon>
        <taxon>Microbulbiferaceae</taxon>
        <taxon>Microbulbifer</taxon>
    </lineage>
</organism>
<reference evidence="1 2" key="1">
    <citation type="submission" date="2024-02" db="EMBL/GenBank/DDBJ databases">
        <title>Microbulbifer aestuariivivens NBRC 112533.</title>
        <authorList>
            <person name="Ichikawa N."/>
            <person name="Katano-Makiyama Y."/>
            <person name="Hidaka K."/>
        </authorList>
    </citation>
    <scope>NUCLEOTIDE SEQUENCE [LARGE SCALE GENOMIC DNA]</scope>
    <source>
        <strain evidence="1 2">NBRC 112533</strain>
    </source>
</reference>
<proteinExistence type="predicted"/>
<dbReference type="EMBL" id="BAABRT010000009">
    <property type="protein sequence ID" value="GAA5524890.1"/>
    <property type="molecule type" value="Genomic_DNA"/>
</dbReference>
<accession>A0ABP9WRN7</accession>
<sequence length="185" mass="20222">MGRVAIADTGGRILLSSSNDRVRPHTHLHTRMPRAGRRYCCHWQKVSAKTQNTPRAIPPGGCFTQSHRIALNSFELCGSFSRVRPLDPAPRHTSLLLLTSTLVRTSASLLPCCAAMIAELLPCLSACLPSCIPADGLAWLLASLPAASLPFNYYQRAESCQRQKAEIGVRYIVQAEDIDPVTQLS</sequence>
<evidence type="ECO:0000313" key="2">
    <source>
        <dbReference type="Proteomes" id="UP001408594"/>
    </source>
</evidence>
<name>A0ABP9WRN7_9GAMM</name>
<comment type="caution">
    <text evidence="1">The sequence shown here is derived from an EMBL/GenBank/DDBJ whole genome shotgun (WGS) entry which is preliminary data.</text>
</comment>
<keyword evidence="2" id="KW-1185">Reference proteome</keyword>
<protein>
    <submittedName>
        <fullName evidence="1">Uncharacterized protein</fullName>
    </submittedName>
</protein>
<gene>
    <name evidence="1" type="ORF">Maes01_01449</name>
</gene>
<evidence type="ECO:0000313" key="1">
    <source>
        <dbReference type="EMBL" id="GAA5524890.1"/>
    </source>
</evidence>
<dbReference type="Proteomes" id="UP001408594">
    <property type="component" value="Unassembled WGS sequence"/>
</dbReference>